<sequence>MKTKEKKADSKFLIFEVGNVDYGIQAIDIREIVRYEPIQKLSKLPSFILGITSIRGEKIAVIDMSILLGNTKTITRTSKSCYIVALVTSGSKQVSVCLMIDSLREVVKISDDNINTTPTVAGHEQAPHLLGLGRIKNGNCLLLNMEKLLQNCCETNNNDEKSHSFDSILDISNDKVSKSNKKNIVIQKLITVWVGCYKFAIPVTTIKQILDNSAEKIDGEHPDFLHDIRKIDGRPVGIMEISQLVSQDDNQVDVDVVGESTIQPDLTDLRRDSEGSNAGLVDIQKYEQQEGLIVVQFKDTLVGLLVDKIGTAYNVEVSTLKSNAFCEQFSRGKIRCLGLMEDNGESIEVIDPMVFLDDSEVIQLQKWSHSVERLFSMGRDKDSHLKNVVKLDSSKQHLVGSYLLMQVADCVIAIRNSQVKEVTQYKSIVDIPNTSEELIGLLDIRGAAYPVLDLAYKFELTRETDNVDTQCIVLY</sequence>
<dbReference type="GO" id="GO:0005829">
    <property type="term" value="C:cytosol"/>
    <property type="evidence" value="ECO:0007669"/>
    <property type="project" value="TreeGrafter"/>
</dbReference>
<organism evidence="2">
    <name type="scientific">hydrothermal vent metagenome</name>
    <dbReference type="NCBI Taxonomy" id="652676"/>
    <lineage>
        <taxon>unclassified sequences</taxon>
        <taxon>metagenomes</taxon>
        <taxon>ecological metagenomes</taxon>
    </lineage>
</organism>
<dbReference type="InterPro" id="IPR002545">
    <property type="entry name" value="CheW-lke_dom"/>
</dbReference>
<dbReference type="Pfam" id="PF01584">
    <property type="entry name" value="CheW"/>
    <property type="match status" value="2"/>
</dbReference>
<accession>A0A3B0Y322</accession>
<evidence type="ECO:0000313" key="2">
    <source>
        <dbReference type="EMBL" id="VAW71300.1"/>
    </source>
</evidence>
<gene>
    <name evidence="2" type="ORF">MNBD_GAMMA12-2363</name>
</gene>
<dbReference type="Gene3D" id="2.40.50.180">
    <property type="entry name" value="CheA-289, Domain 4"/>
    <property type="match status" value="2"/>
</dbReference>
<dbReference type="PANTHER" id="PTHR22617:SF23">
    <property type="entry name" value="CHEMOTAXIS PROTEIN CHEW"/>
    <property type="match status" value="1"/>
</dbReference>
<dbReference type="GO" id="GO:0007165">
    <property type="term" value="P:signal transduction"/>
    <property type="evidence" value="ECO:0007669"/>
    <property type="project" value="InterPro"/>
</dbReference>
<dbReference type="Gene3D" id="2.30.30.40">
    <property type="entry name" value="SH3 Domains"/>
    <property type="match status" value="1"/>
</dbReference>
<feature type="domain" description="CheW-like" evidence="1">
    <location>
        <begin position="9"/>
        <end position="154"/>
    </location>
</feature>
<protein>
    <recommendedName>
        <fullName evidence="1">CheW-like domain-containing protein</fullName>
    </recommendedName>
</protein>
<dbReference type="GO" id="GO:0006935">
    <property type="term" value="P:chemotaxis"/>
    <property type="evidence" value="ECO:0007669"/>
    <property type="project" value="InterPro"/>
</dbReference>
<dbReference type="PROSITE" id="PS50851">
    <property type="entry name" value="CHEW"/>
    <property type="match status" value="3"/>
</dbReference>
<dbReference type="PANTHER" id="PTHR22617">
    <property type="entry name" value="CHEMOTAXIS SENSOR HISTIDINE KINASE-RELATED"/>
    <property type="match status" value="1"/>
</dbReference>
<evidence type="ECO:0000259" key="1">
    <source>
        <dbReference type="PROSITE" id="PS50851"/>
    </source>
</evidence>
<reference evidence="2" key="1">
    <citation type="submission" date="2018-06" db="EMBL/GenBank/DDBJ databases">
        <authorList>
            <person name="Zhirakovskaya E."/>
        </authorList>
    </citation>
    <scope>NUCLEOTIDE SEQUENCE</scope>
</reference>
<feature type="domain" description="CheW-like" evidence="1">
    <location>
        <begin position="186"/>
        <end position="361"/>
    </location>
</feature>
<dbReference type="InterPro" id="IPR036061">
    <property type="entry name" value="CheW-like_dom_sf"/>
</dbReference>
<dbReference type="EMBL" id="UOFL01000017">
    <property type="protein sequence ID" value="VAW71300.1"/>
    <property type="molecule type" value="Genomic_DNA"/>
</dbReference>
<proteinExistence type="predicted"/>
<feature type="domain" description="CheW-like" evidence="1">
    <location>
        <begin position="399"/>
        <end position="475"/>
    </location>
</feature>
<dbReference type="SMART" id="SM00260">
    <property type="entry name" value="CheW"/>
    <property type="match status" value="1"/>
</dbReference>
<dbReference type="AlphaFoldDB" id="A0A3B0Y322"/>
<dbReference type="SUPFAM" id="SSF50341">
    <property type="entry name" value="CheW-like"/>
    <property type="match status" value="3"/>
</dbReference>
<name>A0A3B0Y322_9ZZZZ</name>
<dbReference type="InterPro" id="IPR039315">
    <property type="entry name" value="CheW"/>
</dbReference>